<evidence type="ECO:0000256" key="1">
    <source>
        <dbReference type="SAM" id="SignalP"/>
    </source>
</evidence>
<organism evidence="2 3">
    <name type="scientific">Amorphotheca resinae ATCC 22711</name>
    <dbReference type="NCBI Taxonomy" id="857342"/>
    <lineage>
        <taxon>Eukaryota</taxon>
        <taxon>Fungi</taxon>
        <taxon>Dikarya</taxon>
        <taxon>Ascomycota</taxon>
        <taxon>Pezizomycotina</taxon>
        <taxon>Leotiomycetes</taxon>
        <taxon>Helotiales</taxon>
        <taxon>Amorphothecaceae</taxon>
        <taxon>Amorphotheca</taxon>
    </lineage>
</organism>
<evidence type="ECO:0000313" key="2">
    <source>
        <dbReference type="EMBL" id="PSS23434.1"/>
    </source>
</evidence>
<dbReference type="PANTHER" id="PTHR38049:SF1">
    <property type="entry name" value="PROTEIN KINASE DOMAIN-CONTAINING PROTEIN"/>
    <property type="match status" value="1"/>
</dbReference>
<evidence type="ECO:0000313" key="3">
    <source>
        <dbReference type="Proteomes" id="UP000241818"/>
    </source>
</evidence>
<dbReference type="InParanoid" id="A0A2T3B983"/>
<reference evidence="2 3" key="1">
    <citation type="journal article" date="2018" name="New Phytol.">
        <title>Comparative genomics and transcriptomics depict ericoid mycorrhizal fungi as versatile saprotrophs and plant mutualists.</title>
        <authorList>
            <person name="Martino E."/>
            <person name="Morin E."/>
            <person name="Grelet G.A."/>
            <person name="Kuo A."/>
            <person name="Kohler A."/>
            <person name="Daghino S."/>
            <person name="Barry K.W."/>
            <person name="Cichocki N."/>
            <person name="Clum A."/>
            <person name="Dockter R.B."/>
            <person name="Hainaut M."/>
            <person name="Kuo R.C."/>
            <person name="LaButti K."/>
            <person name="Lindahl B.D."/>
            <person name="Lindquist E.A."/>
            <person name="Lipzen A."/>
            <person name="Khouja H.R."/>
            <person name="Magnuson J."/>
            <person name="Murat C."/>
            <person name="Ohm R.A."/>
            <person name="Singer S.W."/>
            <person name="Spatafora J.W."/>
            <person name="Wang M."/>
            <person name="Veneault-Fourrey C."/>
            <person name="Henrissat B."/>
            <person name="Grigoriev I.V."/>
            <person name="Martin F.M."/>
            <person name="Perotto S."/>
        </authorList>
    </citation>
    <scope>NUCLEOTIDE SEQUENCE [LARGE SCALE GENOMIC DNA]</scope>
    <source>
        <strain evidence="2 3">ATCC 22711</strain>
    </source>
</reference>
<dbReference type="EMBL" id="KZ679008">
    <property type="protein sequence ID" value="PSS23434.1"/>
    <property type="molecule type" value="Genomic_DNA"/>
</dbReference>
<dbReference type="OrthoDB" id="3928002at2759"/>
<accession>A0A2T3B983</accession>
<dbReference type="AlphaFoldDB" id="A0A2T3B983"/>
<feature type="chain" id="PRO_5015419891" evidence="1">
    <location>
        <begin position="18"/>
        <end position="209"/>
    </location>
</feature>
<name>A0A2T3B983_AMORE</name>
<dbReference type="RefSeq" id="XP_024723480.1">
    <property type="nucleotide sequence ID" value="XM_024869144.1"/>
</dbReference>
<feature type="signal peptide" evidence="1">
    <location>
        <begin position="1"/>
        <end position="17"/>
    </location>
</feature>
<sequence length="209" mass="23238">MVLGILALATAVPTIIGVNEATKGTQDHEQKRRDANRKQRSHLISLCELTAASGRDREQIHGAKVVLRDGLMYLEKNPRKDSHPFTGVYHPHPMFAPSNMSGLVSTVSQDPPLLRWVFVDSKTFEVRYGGKAESEGHIVGPWDWTDDENNVTLEGWEGFLAIWVPHEKAWKLYFDKNDDGCGLPRGTKGGLPRGTKGVEISLRRILAAS</sequence>
<keyword evidence="3" id="KW-1185">Reference proteome</keyword>
<keyword evidence="1" id="KW-0732">Signal</keyword>
<proteinExistence type="predicted"/>
<dbReference type="Proteomes" id="UP000241818">
    <property type="component" value="Unassembled WGS sequence"/>
</dbReference>
<dbReference type="GeneID" id="36577225"/>
<dbReference type="PANTHER" id="PTHR38049">
    <property type="entry name" value="RICIN B LECTIN DOMAIN-CONTAINING PROTEIN"/>
    <property type="match status" value="1"/>
</dbReference>
<protein>
    <submittedName>
        <fullName evidence="2">Uncharacterized protein</fullName>
    </submittedName>
</protein>
<gene>
    <name evidence="2" type="ORF">M430DRAFT_65048</name>
</gene>